<name>A0A4R6S8N4_9MICO</name>
<evidence type="ECO:0000313" key="2">
    <source>
        <dbReference type="EMBL" id="TDP95667.1"/>
    </source>
</evidence>
<protein>
    <submittedName>
        <fullName evidence="2">Alkanesulfonate monooxygenase SsuD/methylene tetrahydromethanopterin reductase-like flavin-dependent oxidoreductase (Luciferase family)</fullName>
    </submittedName>
</protein>
<dbReference type="Gene3D" id="3.20.20.30">
    <property type="entry name" value="Luciferase-like domain"/>
    <property type="match status" value="1"/>
</dbReference>
<dbReference type="SUPFAM" id="SSF51679">
    <property type="entry name" value="Bacterial luciferase-like"/>
    <property type="match status" value="1"/>
</dbReference>
<comment type="caution">
    <text evidence="2">The sequence shown here is derived from an EMBL/GenBank/DDBJ whole genome shotgun (WGS) entry which is preliminary data.</text>
</comment>
<dbReference type="GO" id="GO:0016705">
    <property type="term" value="F:oxidoreductase activity, acting on paired donors, with incorporation or reduction of molecular oxygen"/>
    <property type="evidence" value="ECO:0007669"/>
    <property type="project" value="InterPro"/>
</dbReference>
<dbReference type="GO" id="GO:0005829">
    <property type="term" value="C:cytosol"/>
    <property type="evidence" value="ECO:0007669"/>
    <property type="project" value="TreeGrafter"/>
</dbReference>
<accession>A0A4R6S8N4</accession>
<evidence type="ECO:0000313" key="3">
    <source>
        <dbReference type="Proteomes" id="UP000295601"/>
    </source>
</evidence>
<evidence type="ECO:0000259" key="1">
    <source>
        <dbReference type="Pfam" id="PF00296"/>
    </source>
</evidence>
<keyword evidence="3" id="KW-1185">Reference proteome</keyword>
<organism evidence="2 3">
    <name type="scientific">Leucobacter luti</name>
    <dbReference type="NCBI Taxonomy" id="340320"/>
    <lineage>
        <taxon>Bacteria</taxon>
        <taxon>Bacillati</taxon>
        <taxon>Actinomycetota</taxon>
        <taxon>Actinomycetes</taxon>
        <taxon>Micrococcales</taxon>
        <taxon>Microbacteriaceae</taxon>
        <taxon>Leucobacter</taxon>
    </lineage>
</organism>
<feature type="domain" description="Luciferase-like" evidence="1">
    <location>
        <begin position="48"/>
        <end position="284"/>
    </location>
</feature>
<dbReference type="InterPro" id="IPR011251">
    <property type="entry name" value="Luciferase-like_dom"/>
</dbReference>
<dbReference type="EMBL" id="SNYA01000001">
    <property type="protein sequence ID" value="TDP95667.1"/>
    <property type="molecule type" value="Genomic_DNA"/>
</dbReference>
<dbReference type="PANTHER" id="PTHR30137">
    <property type="entry name" value="LUCIFERASE-LIKE MONOOXYGENASE"/>
    <property type="match status" value="1"/>
</dbReference>
<dbReference type="Proteomes" id="UP000295601">
    <property type="component" value="Unassembled WGS sequence"/>
</dbReference>
<reference evidence="2 3" key="1">
    <citation type="submission" date="2019-03" db="EMBL/GenBank/DDBJ databases">
        <title>Genomic analyses of the natural microbiome of Caenorhabditis elegans.</title>
        <authorList>
            <person name="Samuel B."/>
        </authorList>
    </citation>
    <scope>NUCLEOTIDE SEQUENCE [LARGE SCALE GENOMIC DNA]</scope>
    <source>
        <strain evidence="2 3">JUb18</strain>
    </source>
</reference>
<dbReference type="PANTHER" id="PTHR30137:SF15">
    <property type="entry name" value="BLL6902 PROTEIN"/>
    <property type="match status" value="1"/>
</dbReference>
<dbReference type="InterPro" id="IPR036661">
    <property type="entry name" value="Luciferase-like_sf"/>
</dbReference>
<dbReference type="Pfam" id="PF00296">
    <property type="entry name" value="Bac_luciferase"/>
    <property type="match status" value="1"/>
</dbReference>
<dbReference type="AlphaFoldDB" id="A0A4R6S8N4"/>
<keyword evidence="2" id="KW-0503">Monooxygenase</keyword>
<gene>
    <name evidence="2" type="ORF">EDF62_0361</name>
</gene>
<sequence>MFPLGAAQGTGDNKLHAREYSCAHAVPLSMRAFGFLSFGHYGPVPGSRVRTAGDMLRQTIELAEGADEIGVNGAYVRVHHFARQAASPIPLLTAMAARTKRIEVGTGVIDMRYENPLYLAEEAATLDLISDGRLALGVSRGSPETALRGYEAFGYTGSADPRGADIARDKFELFLQAIDGDTLVESDPQMAPPGRLAIEPQSPTLRDHVWWGAGSRDSAEQVGRQGLNLMSSTLLTEATGEPLHVLQRDQIDRFRAAYKAAGHTGAPRVSVSRSVFPIVSEQDELYFGLRGRDGQDQVGVIDGMRSTFGKTYADTPDKLIDQLLADEAVMAADTLMLTIPNQLGPEYNLHVMQAFAEHVAPALGWKPNTEGPVEGYAIQQ</sequence>
<keyword evidence="2" id="KW-0560">Oxidoreductase</keyword>
<dbReference type="InterPro" id="IPR050766">
    <property type="entry name" value="Bact_Lucif_Oxidored"/>
</dbReference>
<proteinExistence type="predicted"/>
<dbReference type="GO" id="GO:0004497">
    <property type="term" value="F:monooxygenase activity"/>
    <property type="evidence" value="ECO:0007669"/>
    <property type="project" value="UniProtKB-KW"/>
</dbReference>